<evidence type="ECO:0000313" key="2">
    <source>
        <dbReference type="EMBL" id="EDQ89385.1"/>
    </source>
</evidence>
<dbReference type="eggNOG" id="ENOG502SVIB">
    <property type="taxonomic scope" value="Eukaryota"/>
</dbReference>
<name>A9UZK5_MONBE</name>
<dbReference type="Gene3D" id="2.130.10.10">
    <property type="entry name" value="YVTN repeat-like/Quinoprotein amine dehydrogenase"/>
    <property type="match status" value="2"/>
</dbReference>
<reference evidence="2 3" key="1">
    <citation type="journal article" date="2008" name="Nature">
        <title>The genome of the choanoflagellate Monosiga brevicollis and the origin of metazoans.</title>
        <authorList>
            <consortium name="JGI Sequencing"/>
            <person name="King N."/>
            <person name="Westbrook M.J."/>
            <person name="Young S.L."/>
            <person name="Kuo A."/>
            <person name="Abedin M."/>
            <person name="Chapman J."/>
            <person name="Fairclough S."/>
            <person name="Hellsten U."/>
            <person name="Isogai Y."/>
            <person name="Letunic I."/>
            <person name="Marr M."/>
            <person name="Pincus D."/>
            <person name="Putnam N."/>
            <person name="Rokas A."/>
            <person name="Wright K.J."/>
            <person name="Zuzow R."/>
            <person name="Dirks W."/>
            <person name="Good M."/>
            <person name="Goodstein D."/>
            <person name="Lemons D."/>
            <person name="Li W."/>
            <person name="Lyons J.B."/>
            <person name="Morris A."/>
            <person name="Nichols S."/>
            <person name="Richter D.J."/>
            <person name="Salamov A."/>
            <person name="Bork P."/>
            <person name="Lim W.A."/>
            <person name="Manning G."/>
            <person name="Miller W.T."/>
            <person name="McGinnis W."/>
            <person name="Shapiro H."/>
            <person name="Tjian R."/>
            <person name="Grigoriev I.V."/>
            <person name="Rokhsar D."/>
        </authorList>
    </citation>
    <scope>NUCLEOTIDE SEQUENCE [LARGE SCALE GENOMIC DNA]</scope>
    <source>
        <strain evidence="3">MX1 / ATCC 50154</strain>
    </source>
</reference>
<dbReference type="SUPFAM" id="SSF110296">
    <property type="entry name" value="Oligoxyloglucan reducing end-specific cellobiohydrolase"/>
    <property type="match status" value="2"/>
</dbReference>
<organism evidence="2 3">
    <name type="scientific">Monosiga brevicollis</name>
    <name type="common">Choanoflagellate</name>
    <dbReference type="NCBI Taxonomy" id="81824"/>
    <lineage>
        <taxon>Eukaryota</taxon>
        <taxon>Choanoflagellata</taxon>
        <taxon>Craspedida</taxon>
        <taxon>Salpingoecidae</taxon>
        <taxon>Monosiga</taxon>
    </lineage>
</organism>
<keyword evidence="3" id="KW-1185">Reference proteome</keyword>
<dbReference type="Proteomes" id="UP000001357">
    <property type="component" value="Unassembled WGS sequence"/>
</dbReference>
<evidence type="ECO:0008006" key="4">
    <source>
        <dbReference type="Google" id="ProtNLM"/>
    </source>
</evidence>
<dbReference type="AlphaFoldDB" id="A9UZK5"/>
<dbReference type="GeneID" id="5891137"/>
<dbReference type="KEGG" id="mbr:MONBRDRAFT_32450"/>
<keyword evidence="1" id="KW-0732">Signal</keyword>
<dbReference type="RefSeq" id="XP_001745961.1">
    <property type="nucleotide sequence ID" value="XM_001745909.1"/>
</dbReference>
<dbReference type="EMBL" id="CH991551">
    <property type="protein sequence ID" value="EDQ89385.1"/>
    <property type="molecule type" value="Genomic_DNA"/>
</dbReference>
<dbReference type="InterPro" id="IPR015943">
    <property type="entry name" value="WD40/YVTN_repeat-like_dom_sf"/>
</dbReference>
<dbReference type="InParanoid" id="A9UZK5"/>
<evidence type="ECO:0000256" key="1">
    <source>
        <dbReference type="SAM" id="SignalP"/>
    </source>
</evidence>
<feature type="chain" id="PRO_5002742490" description="Photosynthesis system II assembly factor Ycf48/Hcf136-like domain-containing protein" evidence="1">
    <location>
        <begin position="18"/>
        <end position="398"/>
    </location>
</feature>
<feature type="signal peptide" evidence="1">
    <location>
        <begin position="1"/>
        <end position="17"/>
    </location>
</feature>
<accession>A9UZK5</accession>
<sequence length="398" mass="43708">MLLRIAAVLALTALALGQEGKWEIISNPGLTINIGITFKNEDEGFLAGAVNGLGNEILHTVDGGHTWNSTQGNLNNDLLLFDCECSENTVIVTAVFNELYSKDDGRTFNDSLGGGHSQSIRYISTDNDGERFGCANSFFGYGGAAITHDGGVLFEQRPAPELFTFARYGAYPSENTWYITAGEFPQQEQDDDQDDLPAALRARLPGDKMAARGRKSVFQDEFGRWRKDLGAHRLQNTTGSYKAQLIKTVDGGKTWKTQFAQNDTFYFNGIDCTSETHCCAVGESMDLPFDGAGIWCTHDGETWNRTFYSQDSNIGGFSLIDIRFANENLGWAVGGELGELAPKAYFVETRDGGKTWDPYAHVFWGYYGLGIEVVNEKVAYAALDDTVTQQSGVAKWTA</sequence>
<evidence type="ECO:0000313" key="3">
    <source>
        <dbReference type="Proteomes" id="UP000001357"/>
    </source>
</evidence>
<proteinExistence type="predicted"/>
<gene>
    <name evidence="2" type="ORF">MONBRDRAFT_32450</name>
</gene>
<protein>
    <recommendedName>
        <fullName evidence="4">Photosynthesis system II assembly factor Ycf48/Hcf136-like domain-containing protein</fullName>
    </recommendedName>
</protein>